<accession>A0A383ERA7</accession>
<dbReference type="InterPro" id="IPR036925">
    <property type="entry name" value="TIF_IF2_dom3_sf"/>
</dbReference>
<evidence type="ECO:0000256" key="3">
    <source>
        <dbReference type="ARBA" id="ARBA00022741"/>
    </source>
</evidence>
<reference evidence="7" key="1">
    <citation type="submission" date="2018-05" db="EMBL/GenBank/DDBJ databases">
        <authorList>
            <person name="Lanie J.A."/>
            <person name="Ng W.-L."/>
            <person name="Kazmierczak K.M."/>
            <person name="Andrzejewski T.M."/>
            <person name="Davidsen T.M."/>
            <person name="Wayne K.J."/>
            <person name="Tettelin H."/>
            <person name="Glass J.I."/>
            <person name="Rusch D."/>
            <person name="Podicherti R."/>
            <person name="Tsui H.-C.T."/>
            <person name="Winkler M.E."/>
        </authorList>
    </citation>
    <scope>NUCLEOTIDE SEQUENCE</scope>
</reference>
<evidence type="ECO:0000256" key="1">
    <source>
        <dbReference type="ARBA" id="ARBA00007733"/>
    </source>
</evidence>
<feature type="domain" description="Translation initiation factor IF- 2" evidence="6">
    <location>
        <begin position="51"/>
        <end position="162"/>
    </location>
</feature>
<evidence type="ECO:0000256" key="2">
    <source>
        <dbReference type="ARBA" id="ARBA00022540"/>
    </source>
</evidence>
<dbReference type="GO" id="GO:0005525">
    <property type="term" value="F:GTP binding"/>
    <property type="evidence" value="ECO:0007669"/>
    <property type="project" value="UniProtKB-KW"/>
</dbReference>
<feature type="non-terminal residue" evidence="7">
    <location>
        <position position="1"/>
    </location>
</feature>
<dbReference type="Pfam" id="PF11987">
    <property type="entry name" value="IF-2"/>
    <property type="match status" value="1"/>
</dbReference>
<dbReference type="Gene3D" id="3.40.50.10050">
    <property type="entry name" value="Translation initiation factor IF- 2, domain 3"/>
    <property type="match status" value="1"/>
</dbReference>
<evidence type="ECO:0000259" key="6">
    <source>
        <dbReference type="Pfam" id="PF11987"/>
    </source>
</evidence>
<name>A0A383ERA7_9ZZZZ</name>
<evidence type="ECO:0000256" key="4">
    <source>
        <dbReference type="ARBA" id="ARBA00022917"/>
    </source>
</evidence>
<organism evidence="7">
    <name type="scientific">marine metagenome</name>
    <dbReference type="NCBI Taxonomy" id="408172"/>
    <lineage>
        <taxon>unclassified sequences</taxon>
        <taxon>metagenomes</taxon>
        <taxon>ecological metagenomes</taxon>
    </lineage>
</organism>
<keyword evidence="5" id="KW-0342">GTP-binding</keyword>
<dbReference type="FunFam" id="3.40.50.10050:FF:000001">
    <property type="entry name" value="Translation initiation factor IF-2"/>
    <property type="match status" value="1"/>
</dbReference>
<dbReference type="InterPro" id="IPR009000">
    <property type="entry name" value="Transl_B-barrel_sf"/>
</dbReference>
<dbReference type="PANTHER" id="PTHR43381">
    <property type="entry name" value="TRANSLATION INITIATION FACTOR IF-2-RELATED"/>
    <property type="match status" value="1"/>
</dbReference>
<dbReference type="SUPFAM" id="SSF52156">
    <property type="entry name" value="Initiation factor IF2/eIF5b, domain 3"/>
    <property type="match status" value="1"/>
</dbReference>
<evidence type="ECO:0000313" key="7">
    <source>
        <dbReference type="EMBL" id="SVE58983.1"/>
    </source>
</evidence>
<dbReference type="Gene3D" id="2.40.30.10">
    <property type="entry name" value="Translation factors"/>
    <property type="match status" value="2"/>
</dbReference>
<comment type="similarity">
    <text evidence="1">Belongs to the TRAFAC class translation factor GTPase superfamily. Classic translation factor GTPase family. IF-2 subfamily.</text>
</comment>
<keyword evidence="4" id="KW-0648">Protein biosynthesis</keyword>
<dbReference type="EMBL" id="UINC01227897">
    <property type="protein sequence ID" value="SVE58983.1"/>
    <property type="molecule type" value="Genomic_DNA"/>
</dbReference>
<dbReference type="GO" id="GO:0003743">
    <property type="term" value="F:translation initiation factor activity"/>
    <property type="evidence" value="ECO:0007669"/>
    <property type="project" value="UniProtKB-KW"/>
</dbReference>
<proteinExistence type="inferred from homology"/>
<dbReference type="PANTHER" id="PTHR43381:SF5">
    <property type="entry name" value="TR-TYPE G DOMAIN-CONTAINING PROTEIN"/>
    <property type="match status" value="1"/>
</dbReference>
<feature type="non-terminal residue" evidence="7">
    <location>
        <position position="229"/>
    </location>
</feature>
<dbReference type="InterPro" id="IPR023115">
    <property type="entry name" value="TIF_IF2_dom3"/>
</dbReference>
<dbReference type="SUPFAM" id="SSF50447">
    <property type="entry name" value="Translation proteins"/>
    <property type="match status" value="1"/>
</dbReference>
<keyword evidence="2" id="KW-0396">Initiation factor</keyword>
<dbReference type="AlphaFoldDB" id="A0A383ERA7"/>
<gene>
    <name evidence="7" type="ORF">METZ01_LOCUS511837</name>
</gene>
<dbReference type="InterPro" id="IPR015760">
    <property type="entry name" value="TIF_IF2"/>
</dbReference>
<sequence>AKPSVPVEIIGITGTPDAGDDFKVVENETKAKEIASYRLSKSKIRVTEPLTKENLEKQLSDKSNEKIKELGLVLKSDVQGSLEAIINGIEKFKNDEIKIKIIHKGVGEINQSDVALAVASESSVLTVGFNVKPNNLARDLAKRDKIEIKFFTVIYELLDYIKDSMSGLLVPDKKEVLNGKAKIKEIFKMSKIGKIAGCEVIEGKIEKTAKIRLLRDNKVIYDGKLNSLK</sequence>
<keyword evidence="3" id="KW-0547">Nucleotide-binding</keyword>
<protein>
    <recommendedName>
        <fullName evidence="6">Translation initiation factor IF- 2 domain-containing protein</fullName>
    </recommendedName>
</protein>
<evidence type="ECO:0000256" key="5">
    <source>
        <dbReference type="ARBA" id="ARBA00023134"/>
    </source>
</evidence>
<dbReference type="GO" id="GO:0005829">
    <property type="term" value="C:cytosol"/>
    <property type="evidence" value="ECO:0007669"/>
    <property type="project" value="TreeGrafter"/>
</dbReference>